<dbReference type="AlphaFoldDB" id="A0A9N9GW78"/>
<evidence type="ECO:0000313" key="2">
    <source>
        <dbReference type="Proteomes" id="UP000789405"/>
    </source>
</evidence>
<evidence type="ECO:0000313" key="1">
    <source>
        <dbReference type="EMBL" id="CAG8638973.1"/>
    </source>
</evidence>
<keyword evidence="2" id="KW-1185">Reference proteome</keyword>
<sequence length="56" mass="6760">MNKNIDLMDNEDSEENANQYYKIIKNEESSFDRDFRNTPNKFDLFYAARLENGYLD</sequence>
<name>A0A9N9GW78_9GLOM</name>
<reference evidence="1" key="1">
    <citation type="submission" date="2021-06" db="EMBL/GenBank/DDBJ databases">
        <authorList>
            <person name="Kallberg Y."/>
            <person name="Tangrot J."/>
            <person name="Rosling A."/>
        </authorList>
    </citation>
    <scope>NUCLEOTIDE SEQUENCE</scope>
    <source>
        <strain evidence="1">MA453B</strain>
    </source>
</reference>
<protein>
    <submittedName>
        <fullName evidence="1">10002_t:CDS:1</fullName>
    </submittedName>
</protein>
<proteinExistence type="predicted"/>
<dbReference type="EMBL" id="CAJVPY010005257">
    <property type="protein sequence ID" value="CAG8638973.1"/>
    <property type="molecule type" value="Genomic_DNA"/>
</dbReference>
<comment type="caution">
    <text evidence="1">The sequence shown here is derived from an EMBL/GenBank/DDBJ whole genome shotgun (WGS) entry which is preliminary data.</text>
</comment>
<accession>A0A9N9GW78</accession>
<gene>
    <name evidence="1" type="ORF">DERYTH_LOCUS9550</name>
</gene>
<organism evidence="1 2">
    <name type="scientific">Dentiscutata erythropus</name>
    <dbReference type="NCBI Taxonomy" id="1348616"/>
    <lineage>
        <taxon>Eukaryota</taxon>
        <taxon>Fungi</taxon>
        <taxon>Fungi incertae sedis</taxon>
        <taxon>Mucoromycota</taxon>
        <taxon>Glomeromycotina</taxon>
        <taxon>Glomeromycetes</taxon>
        <taxon>Diversisporales</taxon>
        <taxon>Gigasporaceae</taxon>
        <taxon>Dentiscutata</taxon>
    </lineage>
</organism>
<dbReference type="Proteomes" id="UP000789405">
    <property type="component" value="Unassembled WGS sequence"/>
</dbReference>